<evidence type="ECO:0000256" key="6">
    <source>
        <dbReference type="SAM" id="SignalP"/>
    </source>
</evidence>
<dbReference type="GO" id="GO:0004386">
    <property type="term" value="F:helicase activity"/>
    <property type="evidence" value="ECO:0007669"/>
    <property type="project" value="UniProtKB-KW"/>
</dbReference>
<keyword evidence="2 9" id="KW-0378">Hydrolase</keyword>
<evidence type="ECO:0000256" key="3">
    <source>
        <dbReference type="ARBA" id="ARBA00022806"/>
    </source>
</evidence>
<reference evidence="9 10" key="1">
    <citation type="journal article" date="2012" name="Genome Biol.">
        <title>The genome of the polar eukaryotic microalga coccomyxa subellipsoidea reveals traits of cold adaptation.</title>
        <authorList>
            <person name="Blanc G."/>
            <person name="Agarkova I."/>
            <person name="Grimwood J."/>
            <person name="Kuo A."/>
            <person name="Brueggeman A."/>
            <person name="Dunigan D."/>
            <person name="Gurnon J."/>
            <person name="Ladunga I."/>
            <person name="Lindquist E."/>
            <person name="Lucas S."/>
            <person name="Pangilinan J."/>
            <person name="Proschold T."/>
            <person name="Salamov A."/>
            <person name="Schmutz J."/>
            <person name="Weeks D."/>
            <person name="Yamada T."/>
            <person name="Claverie J.M."/>
            <person name="Grigoriev I."/>
            <person name="Van Etten J."/>
            <person name="Lomsadze A."/>
            <person name="Borodovsky M."/>
        </authorList>
    </citation>
    <scope>NUCLEOTIDE SEQUENCE [LARGE SCALE GENOMIC DNA]</scope>
    <source>
        <strain evidence="9 10">C-169</strain>
    </source>
</reference>
<sequence length="1148" mass="124122">MRAGAMACLLEHLPQLIWLALEHSCSLDQQTNWAAVECLHSVFEGLHGMVHCSSTNHNPAVQFLCKLLTDDASVIRDINISSGHGDPAQPSHYANMSWFSSPTLWKDCGEMLDMDPHVYTAIIRALDYPALLLEHVRRSAGMVLLHSYCEVPENERLTKAMAATSQQIPPNLQTLAEGSWCLVLNLLQEGLSKVSVHAAQSALEAMFRLLPHAWALMSGCRSSSSQTVSEDVLLALGDMSWLVNALLWGLQCPDALSKVWVSSLCQVLDMLPKPITAVLPEECLDVAQRVLAPSSCLSDDAKGNADSKAKAAPVSKLKAEISKMKGAATQQPKFKRPSLRQPGPQSVSSNYGAKQSAESSGEPGRSNRPLSITPDRQLDAERDRRKSSEQQATLTMDIVKRDMLGHSISDIMKERSGLRVGTVERTTWDDVNLYSNTFHDLLLEELRSNLKQALETSGRRGCDHVLQLRSIQRQSEMHVVELLMDASDGQPFRSSDVLLLTSTSKGTSRNEAVQLLILVESVERDPASRDQKVVQALVNMTPKQSGDTPQDLQATFLPRTKWQAKHLLSCVPHLRQFQALCKVAQFPPALLDLLLQPKRYTGHMSPALGRAGLPASFSAFQRQHNPSQQAAIAAALDTRQSLASLIQSNAAVDELALRLSRNILNAAGKARSASVVRLGVLEATSADVQALHIDTLSGCRADEEQSAVSASGEDGSEQGGKQSSCDEQAADRGKAKAKLDALHSRRRQLTAELRAATEEVQVGGQQVQQASRAVRAAVIREAEAVVCTLSSAGGELLAIQAGGLEAFDAVIIDEASTLAAQAVEPAALIPLQMLKPDGKVVLVGDPKQLPATVVSREAEAAGLSRSLFERLQQGGVAVSLLAEQYRMHPAISAWPSSFFYSGHLKDAPAVLGNARTAPFHRTPCFPPFAFFDCREGEESRGSGSGSGAAASLYNSTEVDLASSLFTGLMKEHGKALGSVAVLSSYKAQVTALCSHFQRVHGAAKMASVEFATIDGFQGREADVVIFSCVRARASDSGGLGFLADVRRMNVALTRARQSLWVIGRVSTLQGCAPWAALIKHAAAKGCLFAALRPFEQLLRASHDELTADAARAMTARSSRQTKERRRGRSSGEELTWICAASYKFYNDK</sequence>
<feature type="compositionally biased region" description="Polar residues" evidence="5">
    <location>
        <begin position="343"/>
        <end position="359"/>
    </location>
</feature>
<evidence type="ECO:0000313" key="10">
    <source>
        <dbReference type="Proteomes" id="UP000007264"/>
    </source>
</evidence>
<dbReference type="RefSeq" id="XP_005647683.1">
    <property type="nucleotide sequence ID" value="XM_005647626.1"/>
</dbReference>
<dbReference type="STRING" id="574566.I0YXM0"/>
<dbReference type="InterPro" id="IPR027417">
    <property type="entry name" value="P-loop_NTPase"/>
</dbReference>
<keyword evidence="10" id="KW-1185">Reference proteome</keyword>
<proteinExistence type="predicted"/>
<dbReference type="eggNOG" id="KOG1801">
    <property type="taxonomic scope" value="Eukaryota"/>
</dbReference>
<feature type="domain" description="DNA2/NAM7 helicase-like C-terminal" evidence="8">
    <location>
        <begin position="863"/>
        <end position="1064"/>
    </location>
</feature>
<feature type="compositionally biased region" description="Basic and acidic residues" evidence="5">
    <location>
        <begin position="729"/>
        <end position="739"/>
    </location>
</feature>
<dbReference type="InterPro" id="IPR045055">
    <property type="entry name" value="DNA2/NAM7-like"/>
</dbReference>
<evidence type="ECO:0000256" key="5">
    <source>
        <dbReference type="SAM" id="MobiDB-lite"/>
    </source>
</evidence>
<evidence type="ECO:0000313" key="9">
    <source>
        <dbReference type="EMBL" id="EIE23139.1"/>
    </source>
</evidence>
<dbReference type="Pfam" id="PF13086">
    <property type="entry name" value="AAA_11"/>
    <property type="match status" value="1"/>
</dbReference>
<dbReference type="EMBL" id="AGSI01000008">
    <property type="protein sequence ID" value="EIE23139.1"/>
    <property type="molecule type" value="Genomic_DNA"/>
</dbReference>
<dbReference type="Gene3D" id="3.40.50.300">
    <property type="entry name" value="P-loop containing nucleotide triphosphate hydrolases"/>
    <property type="match status" value="2"/>
</dbReference>
<dbReference type="GO" id="GO:0005694">
    <property type="term" value="C:chromosome"/>
    <property type="evidence" value="ECO:0007669"/>
    <property type="project" value="UniProtKB-ARBA"/>
</dbReference>
<feature type="compositionally biased region" description="Basic and acidic residues" evidence="5">
    <location>
        <begin position="299"/>
        <end position="309"/>
    </location>
</feature>
<dbReference type="CDD" id="cd18808">
    <property type="entry name" value="SF1_C_Upf1"/>
    <property type="match status" value="1"/>
</dbReference>
<dbReference type="GeneID" id="17041127"/>
<keyword evidence="6" id="KW-0732">Signal</keyword>
<dbReference type="GO" id="GO:0005524">
    <property type="term" value="F:ATP binding"/>
    <property type="evidence" value="ECO:0007669"/>
    <property type="project" value="UniProtKB-KW"/>
</dbReference>
<dbReference type="AlphaFoldDB" id="I0YXM0"/>
<keyword evidence="1" id="KW-0547">Nucleotide-binding</keyword>
<dbReference type="SUPFAM" id="SSF52540">
    <property type="entry name" value="P-loop containing nucleoside triphosphate hydrolases"/>
    <property type="match status" value="1"/>
</dbReference>
<dbReference type="InterPro" id="IPR041677">
    <property type="entry name" value="DNA2/NAM7_AAA_11"/>
</dbReference>
<dbReference type="OrthoDB" id="6513042at2759"/>
<name>I0YXM0_COCSC</name>
<organism evidence="9 10">
    <name type="scientific">Coccomyxa subellipsoidea (strain C-169)</name>
    <name type="common">Green microalga</name>
    <dbReference type="NCBI Taxonomy" id="574566"/>
    <lineage>
        <taxon>Eukaryota</taxon>
        <taxon>Viridiplantae</taxon>
        <taxon>Chlorophyta</taxon>
        <taxon>core chlorophytes</taxon>
        <taxon>Trebouxiophyceae</taxon>
        <taxon>Trebouxiophyceae incertae sedis</taxon>
        <taxon>Coccomyxaceae</taxon>
        <taxon>Coccomyxa</taxon>
        <taxon>Coccomyxa subellipsoidea</taxon>
    </lineage>
</organism>
<feature type="region of interest" description="Disordered" evidence="5">
    <location>
        <begin position="702"/>
        <end position="739"/>
    </location>
</feature>
<dbReference type="PANTHER" id="PTHR10887">
    <property type="entry name" value="DNA2/NAM7 HELICASE FAMILY"/>
    <property type="match status" value="1"/>
</dbReference>
<dbReference type="InterPro" id="IPR047187">
    <property type="entry name" value="SF1_C_Upf1"/>
</dbReference>
<evidence type="ECO:0000256" key="4">
    <source>
        <dbReference type="ARBA" id="ARBA00022840"/>
    </source>
</evidence>
<dbReference type="GO" id="GO:0016787">
    <property type="term" value="F:hydrolase activity"/>
    <property type="evidence" value="ECO:0007669"/>
    <property type="project" value="UniProtKB-KW"/>
</dbReference>
<dbReference type="Proteomes" id="UP000007264">
    <property type="component" value="Unassembled WGS sequence"/>
</dbReference>
<dbReference type="KEGG" id="csl:COCSUDRAFT_47507"/>
<gene>
    <name evidence="9" type="ORF">COCSUDRAFT_47507</name>
</gene>
<evidence type="ECO:0000256" key="2">
    <source>
        <dbReference type="ARBA" id="ARBA00022801"/>
    </source>
</evidence>
<keyword evidence="4" id="KW-0067">ATP-binding</keyword>
<feature type="signal peptide" evidence="6">
    <location>
        <begin position="1"/>
        <end position="19"/>
    </location>
</feature>
<evidence type="ECO:0000259" key="8">
    <source>
        <dbReference type="Pfam" id="PF13087"/>
    </source>
</evidence>
<comment type="caution">
    <text evidence="9">The sequence shown here is derived from an EMBL/GenBank/DDBJ whole genome shotgun (WGS) entry which is preliminary data.</text>
</comment>
<protein>
    <submittedName>
        <fullName evidence="9">P-loop containing nucleoside triphosphate hydrolase protein</fullName>
    </submittedName>
</protein>
<dbReference type="Pfam" id="PF13087">
    <property type="entry name" value="AAA_12"/>
    <property type="match status" value="1"/>
</dbReference>
<feature type="region of interest" description="Disordered" evidence="5">
    <location>
        <begin position="322"/>
        <end position="396"/>
    </location>
</feature>
<feature type="compositionally biased region" description="Basic and acidic residues" evidence="5">
    <location>
        <begin position="376"/>
        <end position="388"/>
    </location>
</feature>
<feature type="region of interest" description="Disordered" evidence="5">
    <location>
        <begin position="297"/>
        <end position="316"/>
    </location>
</feature>
<evidence type="ECO:0000256" key="1">
    <source>
        <dbReference type="ARBA" id="ARBA00022741"/>
    </source>
</evidence>
<feature type="chain" id="PRO_5003637386" evidence="6">
    <location>
        <begin position="20"/>
        <end position="1148"/>
    </location>
</feature>
<dbReference type="PANTHER" id="PTHR10887:SF495">
    <property type="entry name" value="HELICASE SENATAXIN ISOFORM X1-RELATED"/>
    <property type="match status" value="1"/>
</dbReference>
<accession>I0YXM0</accession>
<evidence type="ECO:0000259" key="7">
    <source>
        <dbReference type="Pfam" id="PF13086"/>
    </source>
</evidence>
<dbReference type="FunFam" id="3.40.50.300:FF:000326">
    <property type="entry name" value="P-loop containing nucleoside triphosphate hydrolase"/>
    <property type="match status" value="1"/>
</dbReference>
<dbReference type="InterPro" id="IPR041679">
    <property type="entry name" value="DNA2/NAM7-like_C"/>
</dbReference>
<feature type="domain" description="DNA2/NAM7 helicase helicase" evidence="7">
    <location>
        <begin position="647"/>
        <end position="856"/>
    </location>
</feature>
<keyword evidence="3" id="KW-0347">Helicase</keyword>